<dbReference type="EMBL" id="MKWS01000009">
    <property type="protein sequence ID" value="RVD77053.1"/>
    <property type="molecule type" value="Genomic_DNA"/>
</dbReference>
<name>A0AA94ENW7_9PSED</name>
<proteinExistence type="predicted"/>
<evidence type="ECO:0000313" key="1">
    <source>
        <dbReference type="EMBL" id="RVD77053.1"/>
    </source>
</evidence>
<comment type="caution">
    <text evidence="1">The sequence shown here is derived from an EMBL/GenBank/DDBJ whole genome shotgun (WGS) entry which is preliminary data.</text>
</comment>
<organism evidence="1 2">
    <name type="scientific">Pseudomonas koreensis</name>
    <dbReference type="NCBI Taxonomy" id="198620"/>
    <lineage>
        <taxon>Bacteria</taxon>
        <taxon>Pseudomonadati</taxon>
        <taxon>Pseudomonadota</taxon>
        <taxon>Gammaproteobacteria</taxon>
        <taxon>Pseudomonadales</taxon>
        <taxon>Pseudomonadaceae</taxon>
        <taxon>Pseudomonas</taxon>
    </lineage>
</organism>
<gene>
    <name evidence="1" type="ORF">A9HBioS_3076</name>
</gene>
<protein>
    <submittedName>
        <fullName evidence="1">Uncharacterized protein</fullName>
    </submittedName>
</protein>
<sequence length="44" mass="5011">MTIIARNAKAMTEALHRQGFFLVADLPRRISIQTRRGMLVARIS</sequence>
<reference evidence="1 2" key="1">
    <citation type="submission" date="2016-10" db="EMBL/GenBank/DDBJ databases">
        <title>Search of new enzymes for the oxidation of sulfur compounds.</title>
        <authorList>
            <person name="Novo A."/>
            <person name="Moreira I.S."/>
            <person name="Castro P.M."/>
        </authorList>
    </citation>
    <scope>NUCLEOTIDE SEQUENCE [LARGE SCALE GENOMIC DNA]</scope>
    <source>
        <strain evidence="1 2">A9</strain>
    </source>
</reference>
<evidence type="ECO:0000313" key="2">
    <source>
        <dbReference type="Proteomes" id="UP000288002"/>
    </source>
</evidence>
<accession>A0AA94ENW7</accession>
<dbReference type="Proteomes" id="UP000288002">
    <property type="component" value="Unassembled WGS sequence"/>
</dbReference>
<dbReference type="AlphaFoldDB" id="A0AA94ENW7"/>
<dbReference type="RefSeq" id="WP_302476202.1">
    <property type="nucleotide sequence ID" value="NZ_MKWS01000009.1"/>
</dbReference>